<accession>A0A1M6LIW1</accession>
<sequence>MFPLLAAGQSATHTLARGCFYSLFRPVPRDSLQELRPDRPGVSESPFTVDAGHFQLETDLLRLVNNDQQAHHERDFRVNQALLKIGLSTRTDLQIGLDSYTWEKQWDDDREPERHQGFGDLTVRVKRTLLGGAPNQPAALGIIGLVHLPVGPEVGLKVPEYGLVVPFSYDFSKEFNLQVQVLSNLNYDGEQGHRFLLLAPSTAIDYEFSPKISAFAELASFWDTRQQAWQASFNLGPQLHIGDNVILDGGTHLALTRDTDQEYFLGLSFRI</sequence>
<dbReference type="Pfam" id="PF13557">
    <property type="entry name" value="Phenol_MetA_deg"/>
    <property type="match status" value="1"/>
</dbReference>
<dbReference type="AlphaFoldDB" id="A0A1M6LIW1"/>
<evidence type="ECO:0000313" key="1">
    <source>
        <dbReference type="EMBL" id="SHJ71105.1"/>
    </source>
</evidence>
<dbReference type="Proteomes" id="UP000184418">
    <property type="component" value="Unassembled WGS sequence"/>
</dbReference>
<name>A0A1M6LIW1_9BACT</name>
<keyword evidence="2" id="KW-1185">Reference proteome</keyword>
<reference evidence="1 2" key="1">
    <citation type="submission" date="2016-11" db="EMBL/GenBank/DDBJ databases">
        <authorList>
            <person name="Jaros S."/>
            <person name="Januszkiewicz K."/>
            <person name="Wedrychowicz H."/>
        </authorList>
    </citation>
    <scope>NUCLEOTIDE SEQUENCE [LARGE SCALE GENOMIC DNA]</scope>
    <source>
        <strain evidence="1 2">DSM 21074</strain>
    </source>
</reference>
<dbReference type="EMBL" id="FQYN01000009">
    <property type="protein sequence ID" value="SHJ71105.1"/>
    <property type="molecule type" value="Genomic_DNA"/>
</dbReference>
<evidence type="ECO:0000313" key="2">
    <source>
        <dbReference type="Proteomes" id="UP000184418"/>
    </source>
</evidence>
<organism evidence="1 2">
    <name type="scientific">Hymenobacter daecheongensis DSM 21074</name>
    <dbReference type="NCBI Taxonomy" id="1121955"/>
    <lineage>
        <taxon>Bacteria</taxon>
        <taxon>Pseudomonadati</taxon>
        <taxon>Bacteroidota</taxon>
        <taxon>Cytophagia</taxon>
        <taxon>Cytophagales</taxon>
        <taxon>Hymenobacteraceae</taxon>
        <taxon>Hymenobacter</taxon>
    </lineage>
</organism>
<proteinExistence type="predicted"/>
<dbReference type="InterPro" id="IPR025737">
    <property type="entry name" value="FApF"/>
</dbReference>
<dbReference type="STRING" id="1121955.SAMN02745146_3777"/>
<protein>
    <submittedName>
        <fullName evidence="1">Putative MetA-pathway of phenol degradation</fullName>
    </submittedName>
</protein>
<gene>
    <name evidence="1" type="ORF">SAMN02745146_3777</name>
</gene>